<comment type="caution">
    <text evidence="2">The sequence shown here is derived from an EMBL/GenBank/DDBJ whole genome shotgun (WGS) entry which is preliminary data.</text>
</comment>
<reference evidence="2 3" key="1">
    <citation type="submission" date="2020-07" db="EMBL/GenBank/DDBJ databases">
        <title>Genomic Encyclopedia of Type Strains, Phase III (KMG-III): the genomes of soil and plant-associated and newly described type strains.</title>
        <authorList>
            <person name="Whitman W."/>
        </authorList>
    </citation>
    <scope>NUCLEOTIDE SEQUENCE [LARGE SCALE GENOMIC DNA]</scope>
    <source>
        <strain evidence="2 3">CECT 8576</strain>
    </source>
</reference>
<dbReference type="SUPFAM" id="SSF55874">
    <property type="entry name" value="ATPase domain of HSP90 chaperone/DNA topoisomerase II/histidine kinase"/>
    <property type="match status" value="1"/>
</dbReference>
<keyword evidence="3" id="KW-1185">Reference proteome</keyword>
<evidence type="ECO:0000313" key="3">
    <source>
        <dbReference type="Proteomes" id="UP000548304"/>
    </source>
</evidence>
<dbReference type="AlphaFoldDB" id="A0A852YYB6"/>
<evidence type="ECO:0000313" key="2">
    <source>
        <dbReference type="EMBL" id="NYH79148.1"/>
    </source>
</evidence>
<name>A0A852YYB6_9ACTN</name>
<feature type="region of interest" description="Disordered" evidence="1">
    <location>
        <begin position="1"/>
        <end position="28"/>
    </location>
</feature>
<dbReference type="Proteomes" id="UP000548304">
    <property type="component" value="Unassembled WGS sequence"/>
</dbReference>
<protein>
    <submittedName>
        <fullName evidence="2">Uncharacterized protein</fullName>
    </submittedName>
</protein>
<accession>A0A852YYB6</accession>
<gene>
    <name evidence="2" type="ORF">FHR84_002482</name>
</gene>
<sequence length="1023" mass="109573">MSDSSEDRTAGAMPGELRERARSSADPFGTAELRAAVLDSWRDSPTRFREDANAEEDLRLGGYRNRLLVELAQNAADAATAAGAAGRLVVTLRDGELRVANTGAALDRAGVAGLAALRASPKRTESSVGRFGVGFAAVLAVTDAPRLVSTSGAVAFSAGETRAEIEELASSEGGASAAARELAERTGEVPVLRLVWPVEETPPEGFDTEVRLPLLPEVDGADLLDAVEEQAADLLLALPALDEIRVGERSYSRVELGAGKVAVRSPEGERTWLLRRDAGEWPESTLTGLGVEQRARDGWWVCWAVELDGDGRVVPLSRDVLHAPTPTEERLSLPARLLAGVPLEPDRRRVSSSPATGLVLDRAARAYSELVSAVDPADRISLVPAPELPLSDTDERLRDSVLERLGEVEWLPAADGSAVTPRRATALDFHSPELVELLSDVVPGLLIAELAGRAHRRALRSLEVARMGAADLVRAVTGLRRPSRWWWRLYDALAPVEKEDRTARDEFVALPVPLADGRTATGVREVLLPGGPDGSDSAAVMVRADVTGLRVADPEAAHPMLERLGARYAGADELLDAPALVEAVHNSVSDARSGTDPIPLAEAVFSLVESAGGRDWLGALALRDSDGEIRRADELLIPGAALLDVLDSGAVGAEAPLGVLESDTAARWPGWVLRSAGLLDSFAVVTEEEPDSPHEGLADTVEWWQESERARGAEWPPARFVGVRDLDLVAGDSWPAALGLLCSEPDTLEALRESGGYTSWWVSRYARLAGRAPRHWRSPEAEWLAGLYDPVPDTGLEDWQLRLAGVRTELDVSDGADAEDLMHRLADSERTVGAGIALRAHRLLAEAVACERFDPAEVEPPQAVRSVSGAVVTADRAVVLDEPWLIGVFEPALLVAGGSPDEFDAESLAELLDLPLASEQGVLEVLGQGTAQSWSDVARVPAACELLGVRVPYGQVVLRDGLRVRTSEGEHDVHWWVEGGGVVYSERTPDGLARALAWVTDRWDLRFAFAALLAEPTATTLLR</sequence>
<evidence type="ECO:0000256" key="1">
    <source>
        <dbReference type="SAM" id="MobiDB-lite"/>
    </source>
</evidence>
<dbReference type="InterPro" id="IPR036890">
    <property type="entry name" value="HATPase_C_sf"/>
</dbReference>
<dbReference type="EMBL" id="JACBYW010000004">
    <property type="protein sequence ID" value="NYH79148.1"/>
    <property type="molecule type" value="Genomic_DNA"/>
</dbReference>
<organism evidence="2 3">
    <name type="scientific">Actinopolyspora biskrensis</name>
    <dbReference type="NCBI Taxonomy" id="1470178"/>
    <lineage>
        <taxon>Bacteria</taxon>
        <taxon>Bacillati</taxon>
        <taxon>Actinomycetota</taxon>
        <taxon>Actinomycetes</taxon>
        <taxon>Actinopolysporales</taxon>
        <taxon>Actinopolysporaceae</taxon>
        <taxon>Actinopolyspora</taxon>
    </lineage>
</organism>
<dbReference type="NCBIfam" id="NF047352">
    <property type="entry name" value="P_loop_sacsin"/>
    <property type="match status" value="1"/>
</dbReference>
<proteinExistence type="predicted"/>